<dbReference type="InterPro" id="IPR018060">
    <property type="entry name" value="HTH_AraC"/>
</dbReference>
<keyword evidence="2 6" id="KW-0238">DNA-binding</keyword>
<gene>
    <name evidence="6" type="ORF">HNQ03_002252</name>
</gene>
<dbReference type="InterPro" id="IPR011990">
    <property type="entry name" value="TPR-like_helical_dom_sf"/>
</dbReference>
<evidence type="ECO:0000256" key="2">
    <source>
        <dbReference type="ARBA" id="ARBA00023125"/>
    </source>
</evidence>
<dbReference type="InterPro" id="IPR018062">
    <property type="entry name" value="HTH_AraC-typ_CS"/>
</dbReference>
<keyword evidence="4" id="KW-0812">Transmembrane</keyword>
<feature type="domain" description="HTH araC/xylS-type" evidence="5">
    <location>
        <begin position="431"/>
        <end position="538"/>
    </location>
</feature>
<keyword evidence="4" id="KW-0472">Membrane</keyword>
<keyword evidence="3" id="KW-0804">Transcription</keyword>
<dbReference type="AlphaFoldDB" id="A0A8J8K5Y8"/>
<protein>
    <submittedName>
        <fullName evidence="6">AraC-like DNA-binding protein</fullName>
    </submittedName>
</protein>
<evidence type="ECO:0000256" key="3">
    <source>
        <dbReference type="ARBA" id="ARBA00023163"/>
    </source>
</evidence>
<keyword evidence="7" id="KW-1185">Reference proteome</keyword>
<dbReference type="Proteomes" id="UP000610746">
    <property type="component" value="Unassembled WGS sequence"/>
</dbReference>
<comment type="caution">
    <text evidence="6">The sequence shown here is derived from an EMBL/GenBank/DDBJ whole genome shotgun (WGS) entry which is preliminary data.</text>
</comment>
<name>A0A8J8K5Y8_9FLAO</name>
<keyword evidence="4" id="KW-1133">Transmembrane helix</keyword>
<evidence type="ECO:0000313" key="7">
    <source>
        <dbReference type="Proteomes" id="UP000610746"/>
    </source>
</evidence>
<evidence type="ECO:0000256" key="1">
    <source>
        <dbReference type="ARBA" id="ARBA00023015"/>
    </source>
</evidence>
<dbReference type="PROSITE" id="PS00041">
    <property type="entry name" value="HTH_ARAC_FAMILY_1"/>
    <property type="match status" value="1"/>
</dbReference>
<dbReference type="Gene3D" id="1.10.10.60">
    <property type="entry name" value="Homeodomain-like"/>
    <property type="match status" value="2"/>
</dbReference>
<accession>A0A8J8K5Y8</accession>
<dbReference type="Pfam" id="PF12833">
    <property type="entry name" value="HTH_18"/>
    <property type="match status" value="1"/>
</dbReference>
<reference evidence="6" key="1">
    <citation type="submission" date="2020-05" db="EMBL/GenBank/DDBJ databases">
        <title>Genomic Encyclopedia of Type Strains, Phase IV (KMG-V): Genome sequencing to study the core and pangenomes of soil and plant-associated prokaryotes.</title>
        <authorList>
            <person name="Whitman W."/>
        </authorList>
    </citation>
    <scope>NUCLEOTIDE SEQUENCE</scope>
    <source>
        <strain evidence="6">16F</strain>
    </source>
</reference>
<evidence type="ECO:0000259" key="5">
    <source>
        <dbReference type="PROSITE" id="PS01124"/>
    </source>
</evidence>
<evidence type="ECO:0000313" key="6">
    <source>
        <dbReference type="EMBL" id="NRS93165.1"/>
    </source>
</evidence>
<dbReference type="SMART" id="SM00342">
    <property type="entry name" value="HTH_ARAC"/>
    <property type="match status" value="1"/>
</dbReference>
<dbReference type="SUPFAM" id="SSF46689">
    <property type="entry name" value="Homeodomain-like"/>
    <property type="match status" value="1"/>
</dbReference>
<feature type="transmembrane region" description="Helical" evidence="4">
    <location>
        <begin position="353"/>
        <end position="373"/>
    </location>
</feature>
<proteinExistence type="predicted"/>
<dbReference type="SUPFAM" id="SSF48452">
    <property type="entry name" value="TPR-like"/>
    <property type="match status" value="1"/>
</dbReference>
<dbReference type="GO" id="GO:0003700">
    <property type="term" value="F:DNA-binding transcription factor activity"/>
    <property type="evidence" value="ECO:0007669"/>
    <property type="project" value="InterPro"/>
</dbReference>
<dbReference type="EMBL" id="JABSNO010000017">
    <property type="protein sequence ID" value="NRS93165.1"/>
    <property type="molecule type" value="Genomic_DNA"/>
</dbReference>
<evidence type="ECO:0000256" key="4">
    <source>
        <dbReference type="SAM" id="Phobius"/>
    </source>
</evidence>
<dbReference type="PROSITE" id="PS01124">
    <property type="entry name" value="HTH_ARAC_FAMILY_2"/>
    <property type="match status" value="1"/>
</dbReference>
<organism evidence="6 7">
    <name type="scientific">Frigoriflavimonas asaccharolytica</name>
    <dbReference type="NCBI Taxonomy" id="2735899"/>
    <lineage>
        <taxon>Bacteria</taxon>
        <taxon>Pseudomonadati</taxon>
        <taxon>Bacteroidota</taxon>
        <taxon>Flavobacteriia</taxon>
        <taxon>Flavobacteriales</taxon>
        <taxon>Weeksellaceae</taxon>
        <taxon>Frigoriflavimonas</taxon>
    </lineage>
</organism>
<dbReference type="Gene3D" id="1.25.40.10">
    <property type="entry name" value="Tetratricopeptide repeat domain"/>
    <property type="match status" value="2"/>
</dbReference>
<sequence>MTYEKIEKKIDSLQDDKVQALKLIDFYIKKSKKEKNDQSLVYAYRYASNYNEIPKNFKYADSALLIAKKSEDIQLLTDAYLNKGTIYMYEEYYKIALDNILMANKYSMQLKDDYTINKTIYFIAQNKIYLGNYEDANSELKICLEYFKKNLKDKSSLGKNSQMYYLYSMMCYLDTNSKLGKNAENSALVKETIEYLKKNKLEKYIPYFISIEGTDAFYNNNYPLAISKLQKALNSYDDQWGHITEIYYIGLSNWKLGKQDVAVKYLEEIDKEYEKKRKISPEFRPAYELLIKYNDSIGNKDKQLEYINKLMLLDKSYIKNYTYLYSKINKEYDTQKLLQEKNRIERSLHRTTILTVLLLIIILIICIGGYKFYEVRKTYKVQFNDIFNGNFRKNKTPITVILEEPDIEDEPKVEEIEFYNKILSIKPNMVKKILTKLEKFEEENKFTDAQLSIKSLSEDFGTNYVYLSKIVNVYRGNNFNIYINDLRLEYAIELLKEKKYLYLDIKELAAISGFSTPNSFSSNFVRKFKMKPSYFIKLLKNKV</sequence>
<dbReference type="GO" id="GO:0043565">
    <property type="term" value="F:sequence-specific DNA binding"/>
    <property type="evidence" value="ECO:0007669"/>
    <property type="project" value="InterPro"/>
</dbReference>
<dbReference type="InterPro" id="IPR009057">
    <property type="entry name" value="Homeodomain-like_sf"/>
</dbReference>
<dbReference type="RefSeq" id="WP_173779742.1">
    <property type="nucleotide sequence ID" value="NZ_JABSNO010000017.1"/>
</dbReference>
<keyword evidence="1" id="KW-0805">Transcription regulation</keyword>